<keyword evidence="8 10" id="KW-1133">Transmembrane helix</keyword>
<evidence type="ECO:0000256" key="4">
    <source>
        <dbReference type="ARBA" id="ARBA00022475"/>
    </source>
</evidence>
<evidence type="ECO:0000256" key="6">
    <source>
        <dbReference type="ARBA" id="ARBA00022692"/>
    </source>
</evidence>
<dbReference type="GO" id="GO:0005886">
    <property type="term" value="C:plasma membrane"/>
    <property type="evidence" value="ECO:0007669"/>
    <property type="project" value="UniProtKB-SubCell"/>
</dbReference>
<dbReference type="GO" id="GO:0009306">
    <property type="term" value="P:protein secretion"/>
    <property type="evidence" value="ECO:0007669"/>
    <property type="project" value="InterPro"/>
</dbReference>
<evidence type="ECO:0000256" key="10">
    <source>
        <dbReference type="SAM" id="Phobius"/>
    </source>
</evidence>
<dbReference type="Pfam" id="PF03934">
    <property type="entry name" value="T2SSK"/>
    <property type="match status" value="1"/>
</dbReference>
<keyword evidence="7" id="KW-0653">Protein transport</keyword>
<evidence type="ECO:0000256" key="2">
    <source>
        <dbReference type="ARBA" id="ARBA00007246"/>
    </source>
</evidence>
<feature type="domain" description="T2SS protein K first SAM-like" evidence="12">
    <location>
        <begin position="124"/>
        <end position="180"/>
    </location>
</feature>
<evidence type="ECO:0000256" key="1">
    <source>
        <dbReference type="ARBA" id="ARBA00004533"/>
    </source>
</evidence>
<dbReference type="InterPro" id="IPR049031">
    <property type="entry name" value="T2SSK_SAM-like_1st"/>
</dbReference>
<keyword evidence="9 10" id="KW-0472">Membrane</keyword>
<accession>A0A6J4J2B1</accession>
<feature type="transmembrane region" description="Helical" evidence="10">
    <location>
        <begin position="12"/>
        <end position="31"/>
    </location>
</feature>
<keyword evidence="4" id="KW-1003">Cell membrane</keyword>
<dbReference type="InterPro" id="IPR049179">
    <property type="entry name" value="T2SSK_SAM-like_2nd"/>
</dbReference>
<keyword evidence="5" id="KW-0997">Cell inner membrane</keyword>
<dbReference type="AlphaFoldDB" id="A0A6J4J2B1"/>
<evidence type="ECO:0000313" key="13">
    <source>
        <dbReference type="EMBL" id="CAA9267148.1"/>
    </source>
</evidence>
<feature type="domain" description="T2SS protein K second SAM-like" evidence="11">
    <location>
        <begin position="294"/>
        <end position="342"/>
    </location>
</feature>
<organism evidence="13">
    <name type="scientific">uncultured Armatimonadetes bacterium</name>
    <dbReference type="NCBI Taxonomy" id="157466"/>
    <lineage>
        <taxon>Bacteria</taxon>
        <taxon>Bacillati</taxon>
        <taxon>Armatimonadota</taxon>
        <taxon>environmental samples</taxon>
    </lineage>
</organism>
<dbReference type="InterPro" id="IPR038072">
    <property type="entry name" value="GspK_central_sf"/>
</dbReference>
<dbReference type="Gene3D" id="1.10.40.60">
    <property type="entry name" value="EpsJ-like"/>
    <property type="match status" value="1"/>
</dbReference>
<dbReference type="SUPFAM" id="SSF81585">
    <property type="entry name" value="PsbU/PolX domain-like"/>
    <property type="match status" value="1"/>
</dbReference>
<dbReference type="InterPro" id="IPR010994">
    <property type="entry name" value="RuvA_2-like"/>
</dbReference>
<dbReference type="EMBL" id="CADCTO010000358">
    <property type="protein sequence ID" value="CAA9267148.1"/>
    <property type="molecule type" value="Genomic_DNA"/>
</dbReference>
<protein>
    <recommendedName>
        <fullName evidence="14">General secretion pathway protein K</fullName>
    </recommendedName>
</protein>
<name>A0A6J4J2B1_9BACT</name>
<proteinExistence type="inferred from homology"/>
<comment type="similarity">
    <text evidence="2">Belongs to the GSP K family.</text>
</comment>
<keyword evidence="3" id="KW-0813">Transport</keyword>
<evidence type="ECO:0000259" key="11">
    <source>
        <dbReference type="Pfam" id="PF03934"/>
    </source>
</evidence>
<evidence type="ECO:0000256" key="9">
    <source>
        <dbReference type="ARBA" id="ARBA00023136"/>
    </source>
</evidence>
<evidence type="ECO:0000256" key="7">
    <source>
        <dbReference type="ARBA" id="ARBA00022927"/>
    </source>
</evidence>
<evidence type="ECO:0000259" key="12">
    <source>
        <dbReference type="Pfam" id="PF21687"/>
    </source>
</evidence>
<evidence type="ECO:0000256" key="8">
    <source>
        <dbReference type="ARBA" id="ARBA00022989"/>
    </source>
</evidence>
<comment type="subcellular location">
    <subcellularLocation>
        <location evidence="1">Cell inner membrane</location>
    </subcellularLocation>
</comment>
<gene>
    <name evidence="13" type="ORF">AVDCRST_MAG63-2806</name>
</gene>
<dbReference type="Gene3D" id="1.10.150.320">
    <property type="entry name" value="Photosystem II 12 kDa extrinsic protein"/>
    <property type="match status" value="1"/>
</dbReference>
<dbReference type="InterPro" id="IPR005628">
    <property type="entry name" value="GspK"/>
</dbReference>
<dbReference type="SUPFAM" id="SSF47781">
    <property type="entry name" value="RuvA domain 2-like"/>
    <property type="match status" value="1"/>
</dbReference>
<dbReference type="Pfam" id="PF21687">
    <property type="entry name" value="T2SSK_1st"/>
    <property type="match status" value="1"/>
</dbReference>
<dbReference type="SUPFAM" id="SSF158544">
    <property type="entry name" value="GspK insert domain-like"/>
    <property type="match status" value="1"/>
</dbReference>
<evidence type="ECO:0000256" key="5">
    <source>
        <dbReference type="ARBA" id="ARBA00022519"/>
    </source>
</evidence>
<keyword evidence="6 10" id="KW-0812">Transmembrane</keyword>
<dbReference type="PANTHER" id="PTHR38831:SF2">
    <property type="entry name" value="TYPE II SECRETION SYSTEM PROTEIN K"/>
    <property type="match status" value="1"/>
</dbReference>
<dbReference type="PANTHER" id="PTHR38831">
    <property type="entry name" value="TYPE II SECRETION SYSTEM PROTEIN K"/>
    <property type="match status" value="1"/>
</dbReference>
<evidence type="ECO:0000256" key="3">
    <source>
        <dbReference type="ARBA" id="ARBA00022448"/>
    </source>
</evidence>
<evidence type="ECO:0008006" key="14">
    <source>
        <dbReference type="Google" id="ProtNLM"/>
    </source>
</evidence>
<reference evidence="13" key="1">
    <citation type="submission" date="2020-02" db="EMBL/GenBank/DDBJ databases">
        <authorList>
            <person name="Meier V. D."/>
        </authorList>
    </citation>
    <scope>NUCLEOTIDE SEQUENCE</scope>
    <source>
        <strain evidence="13">AVDCRST_MAG63</strain>
    </source>
</reference>
<sequence>MRGTRRRRGFVLVQSLIIIAGLVALMALLAANQRAALQESQDLLRRRRAEVAARSALARALAVLQDADPNVVTLEDDWAVLGAGGTEEFDLGDATFRLQILDAGSLMNVNSASEEQLRLLPVEPELIDGLLDWREAGLQPRPDGAKDEYYNELDQPYNARLGPLTTVSELLLVKGWTARALFSPPTDIATTAPLPEDADGDPLPLAALLTVDSGAPNTRAGGEARVNLGQAGLSPGALAQQLGLNPLLAVQIVARAPYTSFGALLSLPGLSPQDSQQILDAVTFTGGNRIEGKINLNTATEAVLQTLPNVTPDVAAEIVSRQGAGGFASLGELATLPGLSGALLPTVADAATVGSDTWIVRAYGQSGGVGVAIEAVVGLRQDRIEVQTWDRQGSPEIPAWWNWDEEPSATVEAGAGL</sequence>